<reference evidence="1" key="1">
    <citation type="submission" date="2014-09" db="EMBL/GenBank/DDBJ databases">
        <authorList>
            <person name="Magalhaes I.L.F."/>
            <person name="Oliveira U."/>
            <person name="Santos F.R."/>
            <person name="Vidigal T.H.D.A."/>
            <person name="Brescovit A.D."/>
            <person name="Santos A.J."/>
        </authorList>
    </citation>
    <scope>NUCLEOTIDE SEQUENCE</scope>
    <source>
        <tissue evidence="1">Shoot tissue taken approximately 20 cm above the soil surface</tissue>
    </source>
</reference>
<accession>A0A0A9S1G9</accession>
<protein>
    <submittedName>
        <fullName evidence="1">Uncharacterized protein</fullName>
    </submittedName>
</protein>
<dbReference type="EMBL" id="GBRH01208014">
    <property type="protein sequence ID" value="JAD89881.1"/>
    <property type="molecule type" value="Transcribed_RNA"/>
</dbReference>
<sequence>MPAPPLACL</sequence>
<proteinExistence type="predicted"/>
<organism evidence="1">
    <name type="scientific">Arundo donax</name>
    <name type="common">Giant reed</name>
    <name type="synonym">Donax arundinaceus</name>
    <dbReference type="NCBI Taxonomy" id="35708"/>
    <lineage>
        <taxon>Eukaryota</taxon>
        <taxon>Viridiplantae</taxon>
        <taxon>Streptophyta</taxon>
        <taxon>Embryophyta</taxon>
        <taxon>Tracheophyta</taxon>
        <taxon>Spermatophyta</taxon>
        <taxon>Magnoliopsida</taxon>
        <taxon>Liliopsida</taxon>
        <taxon>Poales</taxon>
        <taxon>Poaceae</taxon>
        <taxon>PACMAD clade</taxon>
        <taxon>Arundinoideae</taxon>
        <taxon>Arundineae</taxon>
        <taxon>Arundo</taxon>
    </lineage>
</organism>
<evidence type="ECO:0000313" key="1">
    <source>
        <dbReference type="EMBL" id="JAD89881.1"/>
    </source>
</evidence>
<name>A0A0A9S1G9_ARUDO</name>
<reference evidence="1" key="2">
    <citation type="journal article" date="2015" name="Data Brief">
        <title>Shoot transcriptome of the giant reed, Arundo donax.</title>
        <authorList>
            <person name="Barrero R.A."/>
            <person name="Guerrero F.D."/>
            <person name="Moolhuijzen P."/>
            <person name="Goolsby J.A."/>
            <person name="Tidwell J."/>
            <person name="Bellgard S.E."/>
            <person name="Bellgard M.I."/>
        </authorList>
    </citation>
    <scope>NUCLEOTIDE SEQUENCE</scope>
    <source>
        <tissue evidence="1">Shoot tissue taken approximately 20 cm above the soil surface</tissue>
    </source>
</reference>